<keyword evidence="1" id="KW-0479">Metal-binding</keyword>
<dbReference type="InterPro" id="IPR007527">
    <property type="entry name" value="Znf_SWIM"/>
</dbReference>
<reference evidence="6 7" key="1">
    <citation type="journal article" date="2019" name="Genome Biol. Evol.">
        <title>Insights into the evolution of the New World diploid cottons (Gossypium, subgenus Houzingenia) based on genome sequencing.</title>
        <authorList>
            <person name="Grover C.E."/>
            <person name="Arick M.A. 2nd"/>
            <person name="Thrash A."/>
            <person name="Conover J.L."/>
            <person name="Sanders W.S."/>
            <person name="Peterson D.G."/>
            <person name="Frelichowski J.E."/>
            <person name="Scheffler J.A."/>
            <person name="Scheffler B.E."/>
            <person name="Wendel J.F."/>
        </authorList>
    </citation>
    <scope>NUCLEOTIDE SEQUENCE [LARGE SCALE GENOMIC DNA]</scope>
    <source>
        <strain evidence="6">157</strain>
        <tissue evidence="6">Leaf</tissue>
    </source>
</reference>
<evidence type="ECO:0000313" key="6">
    <source>
        <dbReference type="EMBL" id="MBA0555782.1"/>
    </source>
</evidence>
<keyword evidence="2 4" id="KW-0863">Zinc-finger</keyword>
<dbReference type="PANTHER" id="PTHR31973">
    <property type="entry name" value="POLYPROTEIN, PUTATIVE-RELATED"/>
    <property type="match status" value="1"/>
</dbReference>
<feature type="domain" description="SWIM-type" evidence="5">
    <location>
        <begin position="187"/>
        <end position="229"/>
    </location>
</feature>
<evidence type="ECO:0000256" key="2">
    <source>
        <dbReference type="ARBA" id="ARBA00022771"/>
    </source>
</evidence>
<dbReference type="EMBL" id="JABEZX010000005">
    <property type="protein sequence ID" value="MBA0555782.1"/>
    <property type="molecule type" value="Genomic_DNA"/>
</dbReference>
<dbReference type="InterPro" id="IPR006564">
    <property type="entry name" value="Znf_PMZ"/>
</dbReference>
<gene>
    <name evidence="6" type="ORF">Golob_025938</name>
</gene>
<dbReference type="InterPro" id="IPR018289">
    <property type="entry name" value="MULE_transposase_dom"/>
</dbReference>
<dbReference type="SMART" id="SM00575">
    <property type="entry name" value="ZnF_PMZ"/>
    <property type="match status" value="1"/>
</dbReference>
<evidence type="ECO:0000256" key="4">
    <source>
        <dbReference type="PROSITE-ProRule" id="PRU00325"/>
    </source>
</evidence>
<dbReference type="Pfam" id="PF10551">
    <property type="entry name" value="MULE"/>
    <property type="match status" value="1"/>
</dbReference>
<dbReference type="AlphaFoldDB" id="A0A7J8LU12"/>
<comment type="caution">
    <text evidence="6">The sequence shown here is derived from an EMBL/GenBank/DDBJ whole genome shotgun (WGS) entry which is preliminary data.</text>
</comment>
<evidence type="ECO:0000256" key="3">
    <source>
        <dbReference type="ARBA" id="ARBA00022833"/>
    </source>
</evidence>
<dbReference type="PANTHER" id="PTHR31973:SF187">
    <property type="entry name" value="MUTATOR TRANSPOSASE MUDRA PROTEIN"/>
    <property type="match status" value="1"/>
</dbReference>
<keyword evidence="3" id="KW-0862">Zinc</keyword>
<organism evidence="6 7">
    <name type="scientific">Gossypium lobatum</name>
    <dbReference type="NCBI Taxonomy" id="34289"/>
    <lineage>
        <taxon>Eukaryota</taxon>
        <taxon>Viridiplantae</taxon>
        <taxon>Streptophyta</taxon>
        <taxon>Embryophyta</taxon>
        <taxon>Tracheophyta</taxon>
        <taxon>Spermatophyta</taxon>
        <taxon>Magnoliopsida</taxon>
        <taxon>eudicotyledons</taxon>
        <taxon>Gunneridae</taxon>
        <taxon>Pentapetalae</taxon>
        <taxon>rosids</taxon>
        <taxon>malvids</taxon>
        <taxon>Malvales</taxon>
        <taxon>Malvaceae</taxon>
        <taxon>Malvoideae</taxon>
        <taxon>Gossypium</taxon>
    </lineage>
</organism>
<evidence type="ECO:0000313" key="7">
    <source>
        <dbReference type="Proteomes" id="UP000593572"/>
    </source>
</evidence>
<proteinExistence type="predicted"/>
<accession>A0A7J8LU12</accession>
<evidence type="ECO:0000259" key="5">
    <source>
        <dbReference type="PROSITE" id="PS50966"/>
    </source>
</evidence>
<protein>
    <recommendedName>
        <fullName evidence="5">SWIM-type domain-containing protein</fullName>
    </recommendedName>
</protein>
<dbReference type="PROSITE" id="PS50966">
    <property type="entry name" value="ZF_SWIM"/>
    <property type="match status" value="1"/>
</dbReference>
<sequence length="298" mass="33910">MSDFDVPDSDVSNRIMVNLEGLNMNNLEVGELRIKGLDGCFLNDYFGGYLLAAVGINRNNGIYPIAYAAVESENQASWLWFLELLAWGLEIVISYKISFMSDKQRGLVEAISMLFPNAKTMHYVKHLYANFKKVILEAREKSIMSMMKTIRTKIMLLIVKKKDETEKIKGILCPKIKKKLDAGGDRYQVECGLGNQHVVNLVENSCFCKNWDLTGISCMHAVAVIHQKDEYPKTFVRRKESDEPQTTEMLTKRGVEMRCSKYKKLSHNKRSCRGEVGQNIPVKRHKVGAHNQVVAPTQ</sequence>
<dbReference type="Proteomes" id="UP000593572">
    <property type="component" value="Unassembled WGS sequence"/>
</dbReference>
<keyword evidence="7" id="KW-1185">Reference proteome</keyword>
<evidence type="ECO:0000256" key="1">
    <source>
        <dbReference type="ARBA" id="ARBA00022723"/>
    </source>
</evidence>
<dbReference type="GO" id="GO:0008270">
    <property type="term" value="F:zinc ion binding"/>
    <property type="evidence" value="ECO:0007669"/>
    <property type="project" value="UniProtKB-KW"/>
</dbReference>
<dbReference type="Pfam" id="PF04434">
    <property type="entry name" value="SWIM"/>
    <property type="match status" value="1"/>
</dbReference>
<name>A0A7J8LU12_9ROSI</name>